<dbReference type="SUPFAM" id="SSF159664">
    <property type="entry name" value="CobE/GbiG C-terminal domain-like"/>
    <property type="match status" value="1"/>
</dbReference>
<sequence length="145" mass="15402">MSVRMESVIDHMNQPAVMRLAVGIGCRRGTRAEAIEQAVRGALGALEWRDIAVIASIDVKRAEAGLLAFCECHGLPLRFYSADEIAQAPRTAISQHAVKHVNVDSACEPCALLAGNAQTLIVPKTIDCGVTVAIAMMHAPRADGT</sequence>
<reference evidence="3" key="1">
    <citation type="submission" date="2016-01" db="EMBL/GenBank/DDBJ databases">
        <authorList>
            <person name="Peeters Charlotte."/>
        </authorList>
    </citation>
    <scope>NUCLEOTIDE SEQUENCE [LARGE SCALE GENOMIC DNA]</scope>
</reference>
<dbReference type="RefSeq" id="WP_244173376.1">
    <property type="nucleotide sequence ID" value="NZ_FCOI02000009.1"/>
</dbReference>
<feature type="domain" description="CobE/GbiG C-terminal" evidence="1">
    <location>
        <begin position="20"/>
        <end position="135"/>
    </location>
</feature>
<dbReference type="Proteomes" id="UP000054624">
    <property type="component" value="Unassembled WGS sequence"/>
</dbReference>
<dbReference type="STRING" id="1777137.AWB76_03220"/>
<protein>
    <submittedName>
        <fullName evidence="2">Cobalamin biosynthesis protein CbiG</fullName>
    </submittedName>
</protein>
<dbReference type="InterPro" id="IPR052553">
    <property type="entry name" value="CbiG_hydrolase"/>
</dbReference>
<name>A0A158AWS2_9BURK</name>
<dbReference type="PANTHER" id="PTHR37477:SF1">
    <property type="entry name" value="COBALT-PRECORRIN-5A HYDROLASE"/>
    <property type="match status" value="1"/>
</dbReference>
<dbReference type="Gene3D" id="3.30.420.180">
    <property type="entry name" value="CobE/GbiG C-terminal domain"/>
    <property type="match status" value="1"/>
</dbReference>
<dbReference type="GO" id="GO:0009236">
    <property type="term" value="P:cobalamin biosynthetic process"/>
    <property type="evidence" value="ECO:0007669"/>
    <property type="project" value="InterPro"/>
</dbReference>
<evidence type="ECO:0000313" key="2">
    <source>
        <dbReference type="EMBL" id="SAK62304.1"/>
    </source>
</evidence>
<keyword evidence="3" id="KW-1185">Reference proteome</keyword>
<organism evidence="2 3">
    <name type="scientific">Caballeronia temeraria</name>
    <dbReference type="NCBI Taxonomy" id="1777137"/>
    <lineage>
        <taxon>Bacteria</taxon>
        <taxon>Pseudomonadati</taxon>
        <taxon>Pseudomonadota</taxon>
        <taxon>Betaproteobacteria</taxon>
        <taxon>Burkholderiales</taxon>
        <taxon>Burkholderiaceae</taxon>
        <taxon>Caballeronia</taxon>
    </lineage>
</organism>
<dbReference type="AlphaFoldDB" id="A0A158AWS2"/>
<dbReference type="EMBL" id="FCOI02000009">
    <property type="protein sequence ID" value="SAK62304.1"/>
    <property type="molecule type" value="Genomic_DNA"/>
</dbReference>
<proteinExistence type="predicted"/>
<evidence type="ECO:0000313" key="3">
    <source>
        <dbReference type="Proteomes" id="UP000054624"/>
    </source>
</evidence>
<dbReference type="InterPro" id="IPR002750">
    <property type="entry name" value="CobE/GbiG_C"/>
</dbReference>
<evidence type="ECO:0000259" key="1">
    <source>
        <dbReference type="Pfam" id="PF01890"/>
    </source>
</evidence>
<gene>
    <name evidence="2" type="ORF">AWB76_03220</name>
</gene>
<dbReference type="PANTHER" id="PTHR37477">
    <property type="entry name" value="COBALT-PRECORRIN-5A HYDROLASE"/>
    <property type="match status" value="1"/>
</dbReference>
<dbReference type="Pfam" id="PF01890">
    <property type="entry name" value="CbiG_C"/>
    <property type="match status" value="1"/>
</dbReference>
<accession>A0A158AWS2</accession>
<dbReference type="InterPro" id="IPR036518">
    <property type="entry name" value="CobE/GbiG_C_sf"/>
</dbReference>